<evidence type="ECO:0000313" key="2">
    <source>
        <dbReference type="EMBL" id="PWW25188.1"/>
    </source>
</evidence>
<sequence length="117" mass="11988">MRVVALLSTLGATDAVTGRAVGEGEPATALPVPPNRSLPGIASDSGAWRALTRTAPGADAPGCRELTLRASPDCRAGGYPEVSVLVELVAAADFERRTGNAVPQLRPDAPYGGRQLP</sequence>
<gene>
    <name evidence="2" type="ORF">JD79_04386</name>
</gene>
<evidence type="ECO:0000313" key="3">
    <source>
        <dbReference type="Proteomes" id="UP000246661"/>
    </source>
</evidence>
<name>A0A317QNU0_9ACTN</name>
<reference evidence="3" key="1">
    <citation type="submission" date="2018-05" db="EMBL/GenBank/DDBJ databases">
        <authorList>
            <person name="Klenk H.-P."/>
            <person name="Huntemann M."/>
            <person name="Clum A."/>
            <person name="Pillay M."/>
            <person name="Palaniappan K."/>
            <person name="Varghese N."/>
            <person name="Mikhailova N."/>
            <person name="Stamatis D."/>
            <person name="Reddy T."/>
            <person name="Daum C."/>
            <person name="Shapiro N."/>
            <person name="Ivanova N."/>
            <person name="Kyrpides N."/>
            <person name="Woyke T."/>
        </authorList>
    </citation>
    <scope>NUCLEOTIDE SEQUENCE [LARGE SCALE GENOMIC DNA]</scope>
    <source>
        <strain evidence="3">DSM 45417</strain>
    </source>
</reference>
<organism evidence="2 3">
    <name type="scientific">Geodermatophilus normandii</name>
    <dbReference type="NCBI Taxonomy" id="1137989"/>
    <lineage>
        <taxon>Bacteria</taxon>
        <taxon>Bacillati</taxon>
        <taxon>Actinomycetota</taxon>
        <taxon>Actinomycetes</taxon>
        <taxon>Geodermatophilales</taxon>
        <taxon>Geodermatophilaceae</taxon>
        <taxon>Geodermatophilus</taxon>
    </lineage>
</organism>
<evidence type="ECO:0000256" key="1">
    <source>
        <dbReference type="SAM" id="MobiDB-lite"/>
    </source>
</evidence>
<feature type="region of interest" description="Disordered" evidence="1">
    <location>
        <begin position="18"/>
        <end position="43"/>
    </location>
</feature>
<proteinExistence type="predicted"/>
<dbReference type="AlphaFoldDB" id="A0A317QNU0"/>
<comment type="caution">
    <text evidence="2">The sequence shown here is derived from an EMBL/GenBank/DDBJ whole genome shotgun (WGS) entry which is preliminary data.</text>
</comment>
<feature type="region of interest" description="Disordered" evidence="1">
    <location>
        <begin position="98"/>
        <end position="117"/>
    </location>
</feature>
<keyword evidence="3" id="KW-1185">Reference proteome</keyword>
<protein>
    <submittedName>
        <fullName evidence="2">Uncharacterized protein</fullName>
    </submittedName>
</protein>
<dbReference type="EMBL" id="QGTX01000001">
    <property type="protein sequence ID" value="PWW25188.1"/>
    <property type="molecule type" value="Genomic_DNA"/>
</dbReference>
<accession>A0A317QNU0</accession>
<dbReference type="Proteomes" id="UP000246661">
    <property type="component" value="Unassembled WGS sequence"/>
</dbReference>